<dbReference type="AlphaFoldDB" id="A0A1B6VMB4"/>
<reference evidence="1" key="4">
    <citation type="submission" date="2023-01" db="EMBL/GenBank/DDBJ databases">
        <title>Draft genome sequence of Gluconobacter cerinus strain NBRC 3267.</title>
        <authorList>
            <person name="Sun Q."/>
            <person name="Mori K."/>
        </authorList>
    </citation>
    <scope>NUCLEOTIDE SEQUENCE</scope>
    <source>
        <strain evidence="1">NBRC 3267</strain>
    </source>
</reference>
<dbReference type="Proteomes" id="UP001156614">
    <property type="component" value="Unassembled WGS sequence"/>
</dbReference>
<dbReference type="RefSeq" id="WP_232309090.1">
    <property type="nucleotide sequence ID" value="NZ_BSNU01000002.1"/>
</dbReference>
<reference evidence="1" key="1">
    <citation type="journal article" date="2014" name="Int. J. Syst. Evol. Microbiol.">
        <title>Complete genome sequence of Corynebacterium casei LMG S-19264T (=DSM 44701T), isolated from a smear-ripened cheese.</title>
        <authorList>
            <consortium name="US DOE Joint Genome Institute (JGI-PGF)"/>
            <person name="Walter F."/>
            <person name="Albersmeier A."/>
            <person name="Kalinowski J."/>
            <person name="Ruckert C."/>
        </authorList>
    </citation>
    <scope>NUCLEOTIDE SEQUENCE</scope>
    <source>
        <strain evidence="1">NBRC 3267</strain>
    </source>
</reference>
<comment type="caution">
    <text evidence="2">The sequence shown here is derived from an EMBL/GenBank/DDBJ whole genome shotgun (WGS) entry which is preliminary data.</text>
</comment>
<sequence>MTNNPRMQVTRSEDGQKIILSFLDGSGLTGDISLDEAQLNQLITSLGMARTALLEKRPPAPIEGARFAPVYKTNWALQIDALTEGSLLAFQHPAYGPVGFVFTPSDAEQLLRGLQKHRTMVHSQPGDASQPS</sequence>
<gene>
    <name evidence="2" type="ORF">A0123_00820</name>
    <name evidence="1" type="ORF">GCM10007867_11210</name>
</gene>
<keyword evidence="4" id="KW-1185">Reference proteome</keyword>
<reference evidence="4" key="3">
    <citation type="journal article" date="2019" name="Int. J. Syst. Evol. Microbiol.">
        <title>The Global Catalogue of Microorganisms (GCM) 10K type strain sequencing project: providing services to taxonomists for standard genome sequencing and annotation.</title>
        <authorList>
            <consortium name="The Broad Institute Genomics Platform"/>
            <consortium name="The Broad Institute Genome Sequencing Center for Infectious Disease"/>
            <person name="Wu L."/>
            <person name="Ma J."/>
        </authorList>
    </citation>
    <scope>NUCLEOTIDE SEQUENCE [LARGE SCALE GENOMIC DNA]</scope>
    <source>
        <strain evidence="4">NBRC 3267</strain>
    </source>
</reference>
<dbReference type="EMBL" id="BSNU01000002">
    <property type="protein sequence ID" value="GLQ62276.1"/>
    <property type="molecule type" value="Genomic_DNA"/>
</dbReference>
<name>A0A1B6VMB4_9PROT</name>
<dbReference type="Proteomes" id="UP000077786">
    <property type="component" value="Unassembled WGS sequence"/>
</dbReference>
<dbReference type="EMBL" id="LUTU01000005">
    <property type="protein sequence ID" value="OAJ68117.1"/>
    <property type="molecule type" value="Genomic_DNA"/>
</dbReference>
<evidence type="ECO:0000313" key="3">
    <source>
        <dbReference type="Proteomes" id="UP000077786"/>
    </source>
</evidence>
<evidence type="ECO:0000313" key="1">
    <source>
        <dbReference type="EMBL" id="GLQ62276.1"/>
    </source>
</evidence>
<proteinExistence type="predicted"/>
<evidence type="ECO:0000313" key="2">
    <source>
        <dbReference type="EMBL" id="OAJ68117.1"/>
    </source>
</evidence>
<dbReference type="PATRIC" id="fig|38307.3.peg.842"/>
<reference evidence="2 3" key="2">
    <citation type="submission" date="2016-03" db="EMBL/GenBank/DDBJ databases">
        <title>Draft genome sequence of Gluconobacter cerinus strain CECT 9110.</title>
        <authorList>
            <person name="Sainz F."/>
            <person name="Mas A."/>
            <person name="Torija M.J."/>
        </authorList>
    </citation>
    <scope>NUCLEOTIDE SEQUENCE [LARGE SCALE GENOMIC DNA]</scope>
    <source>
        <strain evidence="2 3">CECT 9110</strain>
    </source>
</reference>
<accession>A0A1B6VMB4</accession>
<protein>
    <submittedName>
        <fullName evidence="2">Uncharacterized protein</fullName>
    </submittedName>
</protein>
<organism evidence="2 3">
    <name type="scientific">Gluconobacter cerinus</name>
    <dbReference type="NCBI Taxonomy" id="38307"/>
    <lineage>
        <taxon>Bacteria</taxon>
        <taxon>Pseudomonadati</taxon>
        <taxon>Pseudomonadota</taxon>
        <taxon>Alphaproteobacteria</taxon>
        <taxon>Acetobacterales</taxon>
        <taxon>Acetobacteraceae</taxon>
        <taxon>Gluconobacter</taxon>
    </lineage>
</organism>
<evidence type="ECO:0000313" key="4">
    <source>
        <dbReference type="Proteomes" id="UP001156614"/>
    </source>
</evidence>